<accession>A0ABW1P5J9</accession>
<dbReference type="RefSeq" id="WP_380635610.1">
    <property type="nucleotide sequence ID" value="NZ_JBHSQO010000010.1"/>
</dbReference>
<evidence type="ECO:0000313" key="5">
    <source>
        <dbReference type="EMBL" id="MFC6090027.1"/>
    </source>
</evidence>
<gene>
    <name evidence="5" type="ORF">ACFP3R_12155</name>
</gene>
<dbReference type="GO" id="GO:0032259">
    <property type="term" value="P:methylation"/>
    <property type="evidence" value="ECO:0007669"/>
    <property type="project" value="UniProtKB-KW"/>
</dbReference>
<dbReference type="EC" id="2.1.1.222" evidence="5"/>
<evidence type="ECO:0000256" key="1">
    <source>
        <dbReference type="ARBA" id="ARBA00022603"/>
    </source>
</evidence>
<dbReference type="GO" id="GO:0061542">
    <property type="term" value="F:3-demethylubiquinol 3-O-methyltransferase activity"/>
    <property type="evidence" value="ECO:0007669"/>
    <property type="project" value="UniProtKB-EC"/>
</dbReference>
<sequence>MSDSSPGLGVAFDRAADDWLAWQQTPWARVYYALVRHVLAALPEVPGRSLNVLDVGGANGVDSLPLLVAGHRVTVLDFSPVLLAEAVAAAERAGADGDRLRVEHRDVGDPRPLPLPADATGWDLVLCHNVLHYRDDPAELVGRLVAVTRPGGALSLIAPNPAMDVLAAAIRDGDPRQGLEMLEAPTRRSVTIGEPMHRLERASVEAAVRDAGAVVTDRFGLRTVIDLVTDDELKRDPEWLRQTTELELALCSRAPYRDIARFWQLICRRPD</sequence>
<comment type="caution">
    <text evidence="5">The sequence shown here is derived from an EMBL/GenBank/DDBJ whole genome shotgun (WGS) entry which is preliminary data.</text>
</comment>
<dbReference type="Gene3D" id="3.40.50.150">
    <property type="entry name" value="Vaccinia Virus protein VP39"/>
    <property type="match status" value="1"/>
</dbReference>
<keyword evidence="3" id="KW-0949">S-adenosyl-L-methionine</keyword>
<dbReference type="EC" id="2.1.1.64" evidence="5"/>
<keyword evidence="6" id="KW-1185">Reference proteome</keyword>
<dbReference type="InterPro" id="IPR013217">
    <property type="entry name" value="Methyltransf_12"/>
</dbReference>
<evidence type="ECO:0000313" key="6">
    <source>
        <dbReference type="Proteomes" id="UP001596220"/>
    </source>
</evidence>
<evidence type="ECO:0000256" key="3">
    <source>
        <dbReference type="ARBA" id="ARBA00022691"/>
    </source>
</evidence>
<dbReference type="Proteomes" id="UP001596220">
    <property type="component" value="Unassembled WGS sequence"/>
</dbReference>
<feature type="domain" description="Methyltransferase type 12" evidence="4">
    <location>
        <begin position="53"/>
        <end position="154"/>
    </location>
</feature>
<dbReference type="GO" id="GO:0102208">
    <property type="term" value="F:2-polyprenyl-6-hydroxyphenol methylase activity"/>
    <property type="evidence" value="ECO:0007669"/>
    <property type="project" value="UniProtKB-EC"/>
</dbReference>
<dbReference type="Pfam" id="PF08242">
    <property type="entry name" value="Methyltransf_12"/>
    <property type="match status" value="1"/>
</dbReference>
<keyword evidence="1 5" id="KW-0489">Methyltransferase</keyword>
<evidence type="ECO:0000256" key="2">
    <source>
        <dbReference type="ARBA" id="ARBA00022679"/>
    </source>
</evidence>
<dbReference type="CDD" id="cd02440">
    <property type="entry name" value="AdoMet_MTases"/>
    <property type="match status" value="1"/>
</dbReference>
<dbReference type="PANTHER" id="PTHR43464">
    <property type="entry name" value="METHYLTRANSFERASE"/>
    <property type="match status" value="1"/>
</dbReference>
<keyword evidence="2 5" id="KW-0808">Transferase</keyword>
<evidence type="ECO:0000259" key="4">
    <source>
        <dbReference type="Pfam" id="PF08242"/>
    </source>
</evidence>
<dbReference type="EMBL" id="JBHSQO010000010">
    <property type="protein sequence ID" value="MFC6090027.1"/>
    <property type="molecule type" value="Genomic_DNA"/>
</dbReference>
<organism evidence="5 6">
    <name type="scientific">Saccharothrix lopnurensis</name>
    <dbReference type="NCBI Taxonomy" id="1670621"/>
    <lineage>
        <taxon>Bacteria</taxon>
        <taxon>Bacillati</taxon>
        <taxon>Actinomycetota</taxon>
        <taxon>Actinomycetes</taxon>
        <taxon>Pseudonocardiales</taxon>
        <taxon>Pseudonocardiaceae</taxon>
        <taxon>Saccharothrix</taxon>
    </lineage>
</organism>
<reference evidence="6" key="1">
    <citation type="journal article" date="2019" name="Int. J. Syst. Evol. Microbiol.">
        <title>The Global Catalogue of Microorganisms (GCM) 10K type strain sequencing project: providing services to taxonomists for standard genome sequencing and annotation.</title>
        <authorList>
            <consortium name="The Broad Institute Genomics Platform"/>
            <consortium name="The Broad Institute Genome Sequencing Center for Infectious Disease"/>
            <person name="Wu L."/>
            <person name="Ma J."/>
        </authorList>
    </citation>
    <scope>NUCLEOTIDE SEQUENCE [LARGE SCALE GENOMIC DNA]</scope>
    <source>
        <strain evidence="6">CGMCC 4.7246</strain>
    </source>
</reference>
<proteinExistence type="predicted"/>
<protein>
    <submittedName>
        <fullName evidence="5">Class I SAM-dependent methyltransferase</fullName>
        <ecNumber evidence="5">2.1.1.222</ecNumber>
        <ecNumber evidence="5">2.1.1.64</ecNumber>
    </submittedName>
</protein>
<dbReference type="SUPFAM" id="SSF53335">
    <property type="entry name" value="S-adenosyl-L-methionine-dependent methyltransferases"/>
    <property type="match status" value="1"/>
</dbReference>
<name>A0ABW1P5J9_9PSEU</name>
<dbReference type="InterPro" id="IPR029063">
    <property type="entry name" value="SAM-dependent_MTases_sf"/>
</dbReference>
<dbReference type="PANTHER" id="PTHR43464:SF19">
    <property type="entry name" value="UBIQUINONE BIOSYNTHESIS O-METHYLTRANSFERASE, MITOCHONDRIAL"/>
    <property type="match status" value="1"/>
</dbReference>